<evidence type="ECO:0000313" key="3">
    <source>
        <dbReference type="Proteomes" id="UP000747399"/>
    </source>
</evidence>
<feature type="compositionally biased region" description="Low complexity" evidence="1">
    <location>
        <begin position="33"/>
        <end position="44"/>
    </location>
</feature>
<evidence type="ECO:0000256" key="1">
    <source>
        <dbReference type="SAM" id="MobiDB-lite"/>
    </source>
</evidence>
<organism evidence="2 3">
    <name type="scientific">Volvox africanus</name>
    <dbReference type="NCBI Taxonomy" id="51714"/>
    <lineage>
        <taxon>Eukaryota</taxon>
        <taxon>Viridiplantae</taxon>
        <taxon>Chlorophyta</taxon>
        <taxon>core chlorophytes</taxon>
        <taxon>Chlorophyceae</taxon>
        <taxon>CS clade</taxon>
        <taxon>Chlamydomonadales</taxon>
        <taxon>Volvocaceae</taxon>
        <taxon>Volvox</taxon>
    </lineage>
</organism>
<evidence type="ECO:0000313" key="2">
    <source>
        <dbReference type="EMBL" id="GIL50425.1"/>
    </source>
</evidence>
<name>A0A8J4EZP7_9CHLO</name>
<comment type="caution">
    <text evidence="2">The sequence shown here is derived from an EMBL/GenBank/DDBJ whole genome shotgun (WGS) entry which is preliminary data.</text>
</comment>
<dbReference type="Proteomes" id="UP000747399">
    <property type="component" value="Unassembled WGS sequence"/>
</dbReference>
<dbReference type="EMBL" id="BNCO01000009">
    <property type="protein sequence ID" value="GIL50425.1"/>
    <property type="molecule type" value="Genomic_DNA"/>
</dbReference>
<gene>
    <name evidence="2" type="ORF">Vafri_6531</name>
</gene>
<feature type="region of interest" description="Disordered" evidence="1">
    <location>
        <begin position="26"/>
        <end position="46"/>
    </location>
</feature>
<sequence>MSCRTDYGTSCGDRYQGVDFTGHSSDMLKARHPTGSGSSTPTSPALRVMKPFSATADYLERCRIDPTKFIPWREHAKKADLDDDFNMLVPLYVRAQLKVSERGGFNFGENPVQDMLALGVTKEAAESAAHISPDAYGHRTPVAWAEMVIYDAVWGMK</sequence>
<protein>
    <submittedName>
        <fullName evidence="2">Uncharacterized protein</fullName>
    </submittedName>
</protein>
<reference evidence="2" key="1">
    <citation type="journal article" date="2021" name="Proc. Natl. Acad. Sci. U.S.A.">
        <title>Three genomes in the algal genus Volvox reveal the fate of a haploid sex-determining region after a transition to homothallism.</title>
        <authorList>
            <person name="Yamamoto K."/>
            <person name="Hamaji T."/>
            <person name="Kawai-Toyooka H."/>
            <person name="Matsuzaki R."/>
            <person name="Takahashi F."/>
            <person name="Nishimura Y."/>
            <person name="Kawachi M."/>
            <person name="Noguchi H."/>
            <person name="Minakuchi Y."/>
            <person name="Umen J.G."/>
            <person name="Toyoda A."/>
            <person name="Nozaki H."/>
        </authorList>
    </citation>
    <scope>NUCLEOTIDE SEQUENCE</scope>
    <source>
        <strain evidence="2">NIES-3780</strain>
    </source>
</reference>
<accession>A0A8J4EZP7</accession>
<keyword evidence="3" id="KW-1185">Reference proteome</keyword>
<dbReference type="AlphaFoldDB" id="A0A8J4EZP7"/>
<proteinExistence type="predicted"/>